<dbReference type="InterPro" id="IPR036452">
    <property type="entry name" value="Ribo_hydro-like"/>
</dbReference>
<organism evidence="4 5">
    <name type="scientific">Cohaesibacter celericrescens</name>
    <dbReference type="NCBI Taxonomy" id="2067669"/>
    <lineage>
        <taxon>Bacteria</taxon>
        <taxon>Pseudomonadati</taxon>
        <taxon>Pseudomonadota</taxon>
        <taxon>Alphaproteobacteria</taxon>
        <taxon>Hyphomicrobiales</taxon>
        <taxon>Cohaesibacteraceae</taxon>
    </lineage>
</organism>
<evidence type="ECO:0000256" key="2">
    <source>
        <dbReference type="ARBA" id="ARBA00023295"/>
    </source>
</evidence>
<sequence length="297" mass="31527">MLWVDTDFGFDDLWALLLLQQHGVSLAGVSLVAGNVPLAQAKANALGAIETYGLDLPLYEGADRPLLRTLETAEAILGPTGMQTRGRALPFVPANRPLPAAGSALANWLLSAKDTEPREILAIGPLTNIAQLIDDTPEAAAKITRLVWMGGSNGHGNHTTFAEYNAIADPDATFRVMQANLPLDVVDLTLCRTVNFAADDLPNCDPLTADLLGGYLDIAINRGRDSMAIYDPVAALAIISPEAFESQAMDMAIETQSGDHYGATTFTTNPAAMGHLLTKAPLDAARTCLHALAKKDQ</sequence>
<protein>
    <submittedName>
        <fullName evidence="4">Nucleoside hydrolase</fullName>
    </submittedName>
</protein>
<accession>A0A2N5XN43</accession>
<dbReference type="RefSeq" id="WP_101535155.1">
    <property type="nucleotide sequence ID" value="NZ_PKUQ01000042.1"/>
</dbReference>
<dbReference type="GO" id="GO:0006152">
    <property type="term" value="P:purine nucleoside catabolic process"/>
    <property type="evidence" value="ECO:0007669"/>
    <property type="project" value="TreeGrafter"/>
</dbReference>
<evidence type="ECO:0000313" key="4">
    <source>
        <dbReference type="EMBL" id="PLW75913.1"/>
    </source>
</evidence>
<dbReference type="PANTHER" id="PTHR12304:SF4">
    <property type="entry name" value="URIDINE NUCLEOSIDASE"/>
    <property type="match status" value="1"/>
</dbReference>
<keyword evidence="5" id="KW-1185">Reference proteome</keyword>
<keyword evidence="2" id="KW-0326">Glycosidase</keyword>
<dbReference type="AlphaFoldDB" id="A0A2N5XN43"/>
<evidence type="ECO:0000313" key="5">
    <source>
        <dbReference type="Proteomes" id="UP000234881"/>
    </source>
</evidence>
<name>A0A2N5XN43_9HYPH</name>
<dbReference type="InterPro" id="IPR023186">
    <property type="entry name" value="IUNH"/>
</dbReference>
<feature type="domain" description="Inosine/uridine-preferring nucleoside hydrolase" evidence="3">
    <location>
        <begin position="2"/>
        <end position="268"/>
    </location>
</feature>
<dbReference type="OrthoDB" id="9797882at2"/>
<dbReference type="GO" id="GO:0005829">
    <property type="term" value="C:cytosol"/>
    <property type="evidence" value="ECO:0007669"/>
    <property type="project" value="TreeGrafter"/>
</dbReference>
<gene>
    <name evidence="4" type="ORF">C0081_17580</name>
</gene>
<evidence type="ECO:0000256" key="1">
    <source>
        <dbReference type="ARBA" id="ARBA00022801"/>
    </source>
</evidence>
<dbReference type="Proteomes" id="UP000234881">
    <property type="component" value="Unassembled WGS sequence"/>
</dbReference>
<dbReference type="PANTHER" id="PTHR12304">
    <property type="entry name" value="INOSINE-URIDINE PREFERRING NUCLEOSIDE HYDROLASE"/>
    <property type="match status" value="1"/>
</dbReference>
<keyword evidence="1 4" id="KW-0378">Hydrolase</keyword>
<proteinExistence type="predicted"/>
<dbReference type="GO" id="GO:0008477">
    <property type="term" value="F:purine nucleosidase activity"/>
    <property type="evidence" value="ECO:0007669"/>
    <property type="project" value="TreeGrafter"/>
</dbReference>
<evidence type="ECO:0000259" key="3">
    <source>
        <dbReference type="Pfam" id="PF01156"/>
    </source>
</evidence>
<dbReference type="InterPro" id="IPR001910">
    <property type="entry name" value="Inosine/uridine_hydrolase_dom"/>
</dbReference>
<dbReference type="Gene3D" id="3.90.245.10">
    <property type="entry name" value="Ribonucleoside hydrolase-like"/>
    <property type="match status" value="1"/>
</dbReference>
<reference evidence="4 5" key="1">
    <citation type="submission" date="2018-01" db="EMBL/GenBank/DDBJ databases">
        <title>The draft genome sequence of Cohaesibacter sp. H1304.</title>
        <authorList>
            <person name="Wang N.-N."/>
            <person name="Du Z.-J."/>
        </authorList>
    </citation>
    <scope>NUCLEOTIDE SEQUENCE [LARGE SCALE GENOMIC DNA]</scope>
    <source>
        <strain evidence="4 5">H1304</strain>
    </source>
</reference>
<comment type="caution">
    <text evidence="4">The sequence shown here is derived from an EMBL/GenBank/DDBJ whole genome shotgun (WGS) entry which is preliminary data.</text>
</comment>
<dbReference type="Pfam" id="PF01156">
    <property type="entry name" value="IU_nuc_hydro"/>
    <property type="match status" value="1"/>
</dbReference>
<dbReference type="SUPFAM" id="SSF53590">
    <property type="entry name" value="Nucleoside hydrolase"/>
    <property type="match status" value="1"/>
</dbReference>
<dbReference type="EMBL" id="PKUQ01000042">
    <property type="protein sequence ID" value="PLW75913.1"/>
    <property type="molecule type" value="Genomic_DNA"/>
</dbReference>